<sequence length="59" mass="6680">MPPTTLTKKSNADETDVIQSKDGHWRETWKMLKEEDIFRLDMGLGLGMSRTVSKVVAAE</sequence>
<reference evidence="1" key="2">
    <citation type="submission" date="2023-01" db="EMBL/GenBank/DDBJ databases">
        <authorList>
            <person name="Petersen C."/>
        </authorList>
    </citation>
    <scope>NUCLEOTIDE SEQUENCE</scope>
    <source>
        <strain evidence="1">IBT 12815</strain>
    </source>
</reference>
<evidence type="ECO:0000313" key="2">
    <source>
        <dbReference type="Proteomes" id="UP001213799"/>
    </source>
</evidence>
<organism evidence="1 2">
    <name type="scientific">Penicillium hordei</name>
    <dbReference type="NCBI Taxonomy" id="40994"/>
    <lineage>
        <taxon>Eukaryota</taxon>
        <taxon>Fungi</taxon>
        <taxon>Dikarya</taxon>
        <taxon>Ascomycota</taxon>
        <taxon>Pezizomycotina</taxon>
        <taxon>Eurotiomycetes</taxon>
        <taxon>Eurotiomycetidae</taxon>
        <taxon>Eurotiales</taxon>
        <taxon>Aspergillaceae</taxon>
        <taxon>Penicillium</taxon>
    </lineage>
</organism>
<reference evidence="1" key="1">
    <citation type="journal article" date="2023" name="IMA Fungus">
        <title>Comparative genomic study of the Penicillium genus elucidates a diverse pangenome and 15 lateral gene transfer events.</title>
        <authorList>
            <person name="Petersen C."/>
            <person name="Sorensen T."/>
            <person name="Nielsen M.R."/>
            <person name="Sondergaard T.E."/>
            <person name="Sorensen J.L."/>
            <person name="Fitzpatrick D.A."/>
            <person name="Frisvad J.C."/>
            <person name="Nielsen K.L."/>
        </authorList>
    </citation>
    <scope>NUCLEOTIDE SEQUENCE</scope>
    <source>
        <strain evidence="1">IBT 12815</strain>
    </source>
</reference>
<dbReference type="EMBL" id="JAQJAE010000001">
    <property type="protein sequence ID" value="KAJ5615383.1"/>
    <property type="molecule type" value="Genomic_DNA"/>
</dbReference>
<protein>
    <submittedName>
        <fullName evidence="1">Uncharacterized protein</fullName>
    </submittedName>
</protein>
<keyword evidence="2" id="KW-1185">Reference proteome</keyword>
<accession>A0AAD6EE18</accession>
<dbReference type="Proteomes" id="UP001213799">
    <property type="component" value="Unassembled WGS sequence"/>
</dbReference>
<name>A0AAD6EE18_9EURO</name>
<dbReference type="RefSeq" id="XP_056756550.1">
    <property type="nucleotide sequence ID" value="XM_056891555.1"/>
</dbReference>
<evidence type="ECO:0000313" key="1">
    <source>
        <dbReference type="EMBL" id="KAJ5615383.1"/>
    </source>
</evidence>
<dbReference type="AlphaFoldDB" id="A0AAD6EE18"/>
<dbReference type="GeneID" id="81581797"/>
<gene>
    <name evidence="1" type="ORF">N7537_000497</name>
</gene>
<comment type="caution">
    <text evidence="1">The sequence shown here is derived from an EMBL/GenBank/DDBJ whole genome shotgun (WGS) entry which is preliminary data.</text>
</comment>
<proteinExistence type="predicted"/>